<keyword evidence="2" id="KW-1185">Reference proteome</keyword>
<reference evidence="1" key="1">
    <citation type="journal article" date="2019" name="Environ. Microbiol.">
        <title>Fungal ecological strategies reflected in gene transcription - a case study of two litter decomposers.</title>
        <authorList>
            <person name="Barbi F."/>
            <person name="Kohler A."/>
            <person name="Barry K."/>
            <person name="Baskaran P."/>
            <person name="Daum C."/>
            <person name="Fauchery L."/>
            <person name="Ihrmark K."/>
            <person name="Kuo A."/>
            <person name="LaButti K."/>
            <person name="Lipzen A."/>
            <person name="Morin E."/>
            <person name="Grigoriev I.V."/>
            <person name="Henrissat B."/>
            <person name="Lindahl B."/>
            <person name="Martin F."/>
        </authorList>
    </citation>
    <scope>NUCLEOTIDE SEQUENCE</scope>
    <source>
        <strain evidence="1">JB14</strain>
    </source>
</reference>
<sequence length="187" mass="20984">MLQHLPFTLLARHSVTVGNQFHQRLQLQSGQSSQSTPEHSKVSIQCSELLQQHTGFADVEEREDAGVSFAHAYSSLEEREDAGVSFAHAYSSLEEREDAGVSFAHAYSSLEEREDAGVSFAHAYSSLDERQESSFASLETRIVEECSDSNTPRLGRKAANFKVQEFENDLPYMLTHTLHIQSTNTRF</sequence>
<gene>
    <name evidence="1" type="ORF">BT96DRAFT_978152</name>
</gene>
<accession>A0A6A4HBW1</accession>
<dbReference type="AlphaFoldDB" id="A0A6A4HBW1"/>
<dbReference type="EMBL" id="ML769537">
    <property type="protein sequence ID" value="KAE9395138.1"/>
    <property type="molecule type" value="Genomic_DNA"/>
</dbReference>
<organism evidence="1 2">
    <name type="scientific">Gymnopus androsaceus JB14</name>
    <dbReference type="NCBI Taxonomy" id="1447944"/>
    <lineage>
        <taxon>Eukaryota</taxon>
        <taxon>Fungi</taxon>
        <taxon>Dikarya</taxon>
        <taxon>Basidiomycota</taxon>
        <taxon>Agaricomycotina</taxon>
        <taxon>Agaricomycetes</taxon>
        <taxon>Agaricomycetidae</taxon>
        <taxon>Agaricales</taxon>
        <taxon>Marasmiineae</taxon>
        <taxon>Omphalotaceae</taxon>
        <taxon>Gymnopus</taxon>
    </lineage>
</organism>
<protein>
    <submittedName>
        <fullName evidence="1">Uncharacterized protein</fullName>
    </submittedName>
</protein>
<evidence type="ECO:0000313" key="2">
    <source>
        <dbReference type="Proteomes" id="UP000799118"/>
    </source>
</evidence>
<proteinExistence type="predicted"/>
<evidence type="ECO:0000313" key="1">
    <source>
        <dbReference type="EMBL" id="KAE9395138.1"/>
    </source>
</evidence>
<name>A0A6A4HBW1_9AGAR</name>
<dbReference type="Proteomes" id="UP000799118">
    <property type="component" value="Unassembled WGS sequence"/>
</dbReference>